<dbReference type="SUPFAM" id="SSF75005">
    <property type="entry name" value="Arabinanase/levansucrase/invertase"/>
    <property type="match status" value="1"/>
</dbReference>
<dbReference type="NCBIfam" id="TIGR01322">
    <property type="entry name" value="scrB_fam"/>
    <property type="match status" value="1"/>
</dbReference>
<dbReference type="CDD" id="cd18623">
    <property type="entry name" value="GH32_ScrB-like"/>
    <property type="match status" value="1"/>
</dbReference>
<dbReference type="EMBL" id="CP034248">
    <property type="protein sequence ID" value="AZK47474.1"/>
    <property type="molecule type" value="Genomic_DNA"/>
</dbReference>
<dbReference type="Gene3D" id="2.60.120.560">
    <property type="entry name" value="Exo-inulinase, domain 1"/>
    <property type="match status" value="1"/>
</dbReference>
<name>A0A3Q8SCJ0_9BACL</name>
<protein>
    <recommendedName>
        <fullName evidence="4 8">Sucrose-6-phosphate hydrolase</fullName>
        <ecNumber evidence="3 8">3.2.1.26</ecNumber>
    </recommendedName>
    <alternativeName>
        <fullName evidence="7 9">Invertase</fullName>
    </alternativeName>
</protein>
<evidence type="ECO:0000256" key="2">
    <source>
        <dbReference type="ARBA" id="ARBA00009902"/>
    </source>
</evidence>
<keyword evidence="9" id="KW-0963">Cytoplasm</keyword>
<evidence type="ECO:0000313" key="12">
    <source>
        <dbReference type="EMBL" id="AZK47474.1"/>
    </source>
</evidence>
<dbReference type="PROSITE" id="PS00609">
    <property type="entry name" value="GLYCOSYL_HYDROL_F32"/>
    <property type="match status" value="1"/>
</dbReference>
<dbReference type="GO" id="GO:0005737">
    <property type="term" value="C:cytoplasm"/>
    <property type="evidence" value="ECO:0007669"/>
    <property type="project" value="UniProtKB-SubCell"/>
</dbReference>
<proteinExistence type="inferred from homology"/>
<dbReference type="InterPro" id="IPR013320">
    <property type="entry name" value="ConA-like_dom_sf"/>
</dbReference>
<dbReference type="PANTHER" id="PTHR43101:SF1">
    <property type="entry name" value="BETA-FRUCTOSIDASE"/>
    <property type="match status" value="1"/>
</dbReference>
<dbReference type="InterPro" id="IPR013148">
    <property type="entry name" value="Glyco_hydro_32_N"/>
</dbReference>
<dbReference type="SMART" id="SM00640">
    <property type="entry name" value="Glyco_32"/>
    <property type="match status" value="1"/>
</dbReference>
<evidence type="ECO:0000256" key="8">
    <source>
        <dbReference type="RuleBase" id="RU362110"/>
    </source>
</evidence>
<dbReference type="GO" id="GO:0005985">
    <property type="term" value="P:sucrose metabolic process"/>
    <property type="evidence" value="ECO:0007669"/>
    <property type="project" value="UniProtKB-UniPathway"/>
</dbReference>
<dbReference type="SUPFAM" id="SSF49899">
    <property type="entry name" value="Concanavalin A-like lectins/glucanases"/>
    <property type="match status" value="1"/>
</dbReference>
<gene>
    <name evidence="12" type="ORF">EIM92_16015</name>
</gene>
<evidence type="ECO:0000256" key="7">
    <source>
        <dbReference type="ARBA" id="ARBA00033367"/>
    </source>
</evidence>
<comment type="catalytic activity">
    <reaction evidence="8">
        <text>Hydrolysis of terminal non-reducing beta-D-fructofuranoside residues in beta-D-fructofuranosides.</text>
        <dbReference type="EC" id="3.2.1.26"/>
    </reaction>
</comment>
<evidence type="ECO:0000256" key="5">
    <source>
        <dbReference type="ARBA" id="ARBA00022801"/>
    </source>
</evidence>
<feature type="domain" description="Glycosyl hydrolase family 32 N-terminal" evidence="10">
    <location>
        <begin position="37"/>
        <end position="338"/>
    </location>
</feature>
<keyword evidence="13" id="KW-1185">Reference proteome</keyword>
<comment type="similarity">
    <text evidence="2 8">Belongs to the glycosyl hydrolase 32 family.</text>
</comment>
<comment type="pathway">
    <text evidence="1 9">Glycan biosynthesis; sucrose metabolism.</text>
</comment>
<dbReference type="Gene3D" id="2.115.10.20">
    <property type="entry name" value="Glycosyl hydrolase domain, family 43"/>
    <property type="match status" value="1"/>
</dbReference>
<dbReference type="InterPro" id="IPR023296">
    <property type="entry name" value="Glyco_hydro_beta-prop_sf"/>
</dbReference>
<comment type="function">
    <text evidence="9">Enables the bacterium to metabolize sucrose as a sole carbon source.</text>
</comment>
<dbReference type="RefSeq" id="WP_125083500.1">
    <property type="nucleotide sequence ID" value="NZ_CP034248.1"/>
</dbReference>
<accession>A0A3Q8SCJ0</accession>
<evidence type="ECO:0000256" key="6">
    <source>
        <dbReference type="ARBA" id="ARBA00023295"/>
    </source>
</evidence>
<evidence type="ECO:0000256" key="3">
    <source>
        <dbReference type="ARBA" id="ARBA00012758"/>
    </source>
</evidence>
<evidence type="ECO:0000259" key="10">
    <source>
        <dbReference type="Pfam" id="PF00251"/>
    </source>
</evidence>
<keyword evidence="9" id="KW-0119">Carbohydrate metabolism</keyword>
<dbReference type="Pfam" id="PF08244">
    <property type="entry name" value="Glyco_hydro_32C"/>
    <property type="match status" value="1"/>
</dbReference>
<keyword evidence="6 8" id="KW-0326">Glycosidase</keyword>
<dbReference type="Pfam" id="PF00251">
    <property type="entry name" value="Glyco_hydro_32N"/>
    <property type="match status" value="1"/>
</dbReference>
<dbReference type="InterPro" id="IPR013189">
    <property type="entry name" value="Glyco_hydro_32_C"/>
</dbReference>
<dbReference type="UniPathway" id="UPA00238"/>
<evidence type="ECO:0000256" key="4">
    <source>
        <dbReference type="ARBA" id="ARBA00019623"/>
    </source>
</evidence>
<evidence type="ECO:0000256" key="1">
    <source>
        <dbReference type="ARBA" id="ARBA00004914"/>
    </source>
</evidence>
<dbReference type="InterPro" id="IPR051214">
    <property type="entry name" value="GH32_Enzymes"/>
</dbReference>
<keyword evidence="5 8" id="KW-0378">Hydrolase</keyword>
<sequence>MTLSREQKYRKLNQASAQELDQLQQKVAHCAWRQSYHIQPPYGLLNDPNGFSFYEGEYHLFYQWFPLGTFHGMKYWYHTKSKDLAHWQNVGIGIEPGDSQDSHGAYSGSGIVKDGELYLMYTGNTRNEAWVRLPYQNLAVMNSEGNIHKRSEPVIASVPDGYTEHFRDPKVWRAGDDYYCVIGAQRTNETGCAVMYKSQDLLSWSFLGEVSTQLNNFGYMWECPDYFELDHQGVLLFCPQGLVPEGDRYQNIYQSGYVVGKRLDVNTQMLDHGAFRELDRGFDFYAPQTTEAPDGRRILVAWMGLPDVSYPTDQHGWAHCLTLPRELTLREGKIIQRPVQELEKRRKDEVNAEAVLHSEAKSFSGFQGSAYELICEFNEADADRFGIEFRVGSTEKTVLTYDRNIKKVILDRSLSGQSVNSEFGSERRCSLDADTIKFHLFVDTSSVEIFVNDGEEVFTSRIFPSKESTQIRFFAHGGSAACRASLWQIS</sequence>
<evidence type="ECO:0000313" key="13">
    <source>
        <dbReference type="Proteomes" id="UP000273145"/>
    </source>
</evidence>
<dbReference type="InterPro" id="IPR001362">
    <property type="entry name" value="Glyco_hydro_32"/>
</dbReference>
<evidence type="ECO:0000256" key="9">
    <source>
        <dbReference type="RuleBase" id="RU365015"/>
    </source>
</evidence>
<dbReference type="InterPro" id="IPR006232">
    <property type="entry name" value="Suc6P_hydrolase"/>
</dbReference>
<feature type="domain" description="Glycosyl hydrolase family 32 C-terminal" evidence="11">
    <location>
        <begin position="341"/>
        <end position="481"/>
    </location>
</feature>
<dbReference type="OrthoDB" id="9759709at2"/>
<dbReference type="EC" id="3.2.1.26" evidence="3 8"/>
<dbReference type="AlphaFoldDB" id="A0A3Q8SCJ0"/>
<dbReference type="Proteomes" id="UP000273145">
    <property type="component" value="Chromosome"/>
</dbReference>
<dbReference type="GO" id="GO:0004564">
    <property type="term" value="F:beta-fructofuranosidase activity"/>
    <property type="evidence" value="ECO:0007669"/>
    <property type="project" value="UniProtKB-EC"/>
</dbReference>
<evidence type="ECO:0000259" key="11">
    <source>
        <dbReference type="Pfam" id="PF08244"/>
    </source>
</evidence>
<reference evidence="12 13" key="1">
    <citation type="submission" date="2018-11" db="EMBL/GenBank/DDBJ databases">
        <title>Genome sequencing of Paenibacillus lentus DSM25539(T).</title>
        <authorList>
            <person name="Kook J.-K."/>
            <person name="Park S.-N."/>
            <person name="Lim Y.K."/>
        </authorList>
    </citation>
    <scope>NUCLEOTIDE SEQUENCE [LARGE SCALE GENOMIC DNA]</scope>
    <source>
        <strain evidence="12 13">DSM 25539</strain>
    </source>
</reference>
<dbReference type="PANTHER" id="PTHR43101">
    <property type="entry name" value="BETA-FRUCTOSIDASE"/>
    <property type="match status" value="1"/>
</dbReference>
<dbReference type="InterPro" id="IPR018053">
    <property type="entry name" value="Glyco_hydro_32_AS"/>
</dbReference>
<comment type="subcellular location">
    <subcellularLocation>
        <location evidence="9">Cytoplasm</location>
    </subcellularLocation>
</comment>
<organism evidence="12 13">
    <name type="scientific">Paenibacillus lentus</name>
    <dbReference type="NCBI Taxonomy" id="1338368"/>
    <lineage>
        <taxon>Bacteria</taxon>
        <taxon>Bacillati</taxon>
        <taxon>Bacillota</taxon>
        <taxon>Bacilli</taxon>
        <taxon>Bacillales</taxon>
        <taxon>Paenibacillaceae</taxon>
        <taxon>Paenibacillus</taxon>
    </lineage>
</organism>
<dbReference type="KEGG" id="plen:EIM92_16015"/>